<reference evidence="12" key="2">
    <citation type="submission" date="2025-09" db="UniProtKB">
        <authorList>
            <consortium name="Ensembl"/>
        </authorList>
    </citation>
    <scope>IDENTIFICATION</scope>
</reference>
<keyword evidence="5" id="KW-0479">Metal-binding</keyword>
<evidence type="ECO:0000256" key="2">
    <source>
        <dbReference type="ARBA" id="ARBA00004613"/>
    </source>
</evidence>
<evidence type="ECO:0000256" key="7">
    <source>
        <dbReference type="ARBA" id="ARBA00022837"/>
    </source>
</evidence>
<proteinExistence type="predicted"/>
<dbReference type="InterPro" id="IPR016090">
    <property type="entry name" value="PLA2-like_dom"/>
</dbReference>
<organism evidence="12 13">
    <name type="scientific">Kryptolebias marmoratus</name>
    <name type="common">Mangrove killifish</name>
    <name type="synonym">Rivulus marmoratus</name>
    <dbReference type="NCBI Taxonomy" id="37003"/>
    <lineage>
        <taxon>Eukaryota</taxon>
        <taxon>Metazoa</taxon>
        <taxon>Chordata</taxon>
        <taxon>Craniata</taxon>
        <taxon>Vertebrata</taxon>
        <taxon>Euteleostomi</taxon>
        <taxon>Actinopterygii</taxon>
        <taxon>Neopterygii</taxon>
        <taxon>Teleostei</taxon>
        <taxon>Neoteleostei</taxon>
        <taxon>Acanthomorphata</taxon>
        <taxon>Ovalentaria</taxon>
        <taxon>Atherinomorphae</taxon>
        <taxon>Cyprinodontiformes</taxon>
        <taxon>Rivulidae</taxon>
        <taxon>Kryptolebias</taxon>
    </lineage>
</organism>
<evidence type="ECO:0000256" key="5">
    <source>
        <dbReference type="ARBA" id="ARBA00022723"/>
    </source>
</evidence>
<dbReference type="RefSeq" id="XP_017290536.1">
    <property type="nucleotide sequence ID" value="XM_017435047.3"/>
</dbReference>
<feature type="chain" id="PRO_5018629093" description="phospholipase A2" evidence="10">
    <location>
        <begin position="23"/>
        <end position="534"/>
    </location>
</feature>
<dbReference type="KEGG" id="kmr:108247143"/>
<dbReference type="InterPro" id="IPR036444">
    <property type="entry name" value="PLipase_A2_dom_sf"/>
</dbReference>
<evidence type="ECO:0000256" key="6">
    <source>
        <dbReference type="ARBA" id="ARBA00022801"/>
    </source>
</evidence>
<keyword evidence="10" id="KW-0732">Signal</keyword>
<dbReference type="PROSITE" id="PS00118">
    <property type="entry name" value="PA2_HIS"/>
    <property type="match status" value="1"/>
</dbReference>
<dbReference type="FunFam" id="1.20.90.10:FF:000002">
    <property type="entry name" value="Phospholipase A2 group III"/>
    <property type="match status" value="1"/>
</dbReference>
<dbReference type="PANTHER" id="PTHR12253">
    <property type="entry name" value="RH14732P"/>
    <property type="match status" value="1"/>
</dbReference>
<dbReference type="GeneID" id="108247143"/>
<dbReference type="SMART" id="SM00085">
    <property type="entry name" value="PA2c"/>
    <property type="match status" value="1"/>
</dbReference>
<feature type="signal peptide" evidence="10">
    <location>
        <begin position="1"/>
        <end position="22"/>
    </location>
</feature>
<evidence type="ECO:0000313" key="13">
    <source>
        <dbReference type="Proteomes" id="UP000264800"/>
    </source>
</evidence>
<protein>
    <recommendedName>
        <fullName evidence="3">phospholipase A2</fullName>
        <ecNumber evidence="3">3.1.1.4</ecNumber>
    </recommendedName>
</protein>
<dbReference type="SUPFAM" id="SSF48619">
    <property type="entry name" value="Phospholipase A2, PLA2"/>
    <property type="match status" value="1"/>
</dbReference>
<evidence type="ECO:0000259" key="11">
    <source>
        <dbReference type="SMART" id="SM00085"/>
    </source>
</evidence>
<dbReference type="GO" id="GO:0050482">
    <property type="term" value="P:arachidonate secretion"/>
    <property type="evidence" value="ECO:0007669"/>
    <property type="project" value="InterPro"/>
</dbReference>
<keyword evidence="7" id="KW-0106">Calcium</keyword>
<dbReference type="AlphaFoldDB" id="A0A3Q3AVN7"/>
<dbReference type="GeneTree" id="ENSGT00940000165179"/>
<dbReference type="STRING" id="37003.ENSKMAP00000020636"/>
<dbReference type="OMA" id="HARWDAH"/>
<dbReference type="EC" id="3.1.1.4" evidence="3"/>
<evidence type="ECO:0000256" key="10">
    <source>
        <dbReference type="SAM" id="SignalP"/>
    </source>
</evidence>
<comment type="subcellular location">
    <subcellularLocation>
        <location evidence="2">Secreted</location>
    </subcellularLocation>
</comment>
<dbReference type="InterPro" id="IPR033113">
    <property type="entry name" value="PLA2_histidine"/>
</dbReference>
<name>A0A3Q3AVN7_KRYMA</name>
<keyword evidence="8" id="KW-0443">Lipid metabolism</keyword>
<dbReference type="GO" id="GO:0004623">
    <property type="term" value="F:phospholipase A2 activity"/>
    <property type="evidence" value="ECO:0007669"/>
    <property type="project" value="UniProtKB-EC"/>
</dbReference>
<evidence type="ECO:0000313" key="12">
    <source>
        <dbReference type="Ensembl" id="ENSKMAP00000020636.1"/>
    </source>
</evidence>
<keyword evidence="9" id="KW-1015">Disulfide bond</keyword>
<evidence type="ECO:0000256" key="9">
    <source>
        <dbReference type="ARBA" id="ARBA00023157"/>
    </source>
</evidence>
<dbReference type="Pfam" id="PF05826">
    <property type="entry name" value="Phospholip_A2_2"/>
    <property type="match status" value="2"/>
</dbReference>
<dbReference type="CDD" id="cd04704">
    <property type="entry name" value="PLA2_bee_venom_like"/>
    <property type="match status" value="1"/>
</dbReference>
<evidence type="ECO:0000256" key="3">
    <source>
        <dbReference type="ARBA" id="ARBA00013278"/>
    </source>
</evidence>
<keyword evidence="4" id="KW-0964">Secreted</keyword>
<dbReference type="Gene3D" id="1.20.90.10">
    <property type="entry name" value="Phospholipase A2 domain"/>
    <property type="match status" value="2"/>
</dbReference>
<dbReference type="OrthoDB" id="10059604at2759"/>
<evidence type="ECO:0000256" key="1">
    <source>
        <dbReference type="ARBA" id="ARBA00001913"/>
    </source>
</evidence>
<dbReference type="GO" id="GO:0005576">
    <property type="term" value="C:extracellular region"/>
    <property type="evidence" value="ECO:0007669"/>
    <property type="project" value="UniProtKB-SubCell"/>
</dbReference>
<feature type="domain" description="Phospholipase A2-like central" evidence="11">
    <location>
        <begin position="148"/>
        <end position="268"/>
    </location>
</feature>
<evidence type="ECO:0000256" key="4">
    <source>
        <dbReference type="ARBA" id="ARBA00022525"/>
    </source>
</evidence>
<evidence type="ECO:0000256" key="8">
    <source>
        <dbReference type="ARBA" id="ARBA00023098"/>
    </source>
</evidence>
<keyword evidence="13" id="KW-1185">Reference proteome</keyword>
<sequence length="534" mass="60401">MTRMAALLSLILSSSLLSHTAARASILCSWTKVLPNNRIHYSFLRSDPRQNPVSVRLYHTSWSWRRVLLSCTWSDDAAVIRSYMSVCRERAQDSSPHPNENVSSDAMFEAGQCVSLASLGFKLTERTGRRHARSAGGQEGDKSSEVKIHPRVKRGFIVPGTLWCGSGNKAPSYADLGVFSDTDSCCREHDQCKHTILSFHSEYGVFNSNIFTMSHCNCDNKFRSCLSKANDSISDVVGYTFFNLLKMHCFTFSHQLQCAERNWFGMCKKTQLALYADVHPPTLYESIQPADAFMNSPYSNINSTAPAELQESGISDPQVLPTTDAMSTVSVSATISSSITATPSVPRKPTTQVTVRRNELENVLPAKHQVVIERYTNTTDEQMLCDVYKELDECRSKILPQQRKYGFQNTEPRTLYHCNCTTGLFQILAKQRQLTKVQILLLGHVSQFCFLPQDCKADSTCSAVVVKAEFSQLVQRSVSEMEEQHHLQVMKLMVRRTNMRSKRKERLVRLSKLCRRMTRAKQSKKARKHGHNLQ</sequence>
<reference evidence="12" key="1">
    <citation type="submission" date="2025-08" db="UniProtKB">
        <authorList>
            <consortium name="Ensembl"/>
        </authorList>
    </citation>
    <scope>IDENTIFICATION</scope>
</reference>
<accession>A0A3Q3AVN7</accession>
<dbReference type="Proteomes" id="UP000264800">
    <property type="component" value="Unplaced"/>
</dbReference>
<keyword evidence="6" id="KW-0378">Hydrolase</keyword>
<comment type="cofactor">
    <cofactor evidence="1">
        <name>Ca(2+)</name>
        <dbReference type="ChEBI" id="CHEBI:29108"/>
    </cofactor>
</comment>
<dbReference type="GO" id="GO:0006644">
    <property type="term" value="P:phospholipid metabolic process"/>
    <property type="evidence" value="ECO:0007669"/>
    <property type="project" value="InterPro"/>
</dbReference>
<dbReference type="Ensembl" id="ENSKMAT00000020905.1">
    <property type="protein sequence ID" value="ENSKMAP00000020636.1"/>
    <property type="gene ID" value="ENSKMAG00000015337.1"/>
</dbReference>
<dbReference type="GO" id="GO:0046872">
    <property type="term" value="F:metal ion binding"/>
    <property type="evidence" value="ECO:0007669"/>
    <property type="project" value="UniProtKB-KW"/>
</dbReference>